<dbReference type="InterPro" id="IPR025374">
    <property type="entry name" value="DUF4364"/>
</dbReference>
<dbReference type="Proteomes" id="UP000199512">
    <property type="component" value="Unassembled WGS sequence"/>
</dbReference>
<dbReference type="RefSeq" id="WP_091975350.1">
    <property type="nucleotide sequence ID" value="NZ_FODF01000006.1"/>
</dbReference>
<dbReference type="SUPFAM" id="SSF46785">
    <property type="entry name" value="Winged helix' DNA-binding domain"/>
    <property type="match status" value="1"/>
</dbReference>
<dbReference type="InterPro" id="IPR036390">
    <property type="entry name" value="WH_DNA-bd_sf"/>
</dbReference>
<name>A0A1H8HRX8_9FIRM</name>
<dbReference type="AlphaFoldDB" id="A0A1H8HRX8"/>
<dbReference type="Pfam" id="PF14277">
    <property type="entry name" value="DUF4364"/>
    <property type="match status" value="1"/>
</dbReference>
<keyword evidence="2" id="KW-1185">Reference proteome</keyword>
<reference evidence="1 2" key="1">
    <citation type="submission" date="2016-10" db="EMBL/GenBank/DDBJ databases">
        <authorList>
            <person name="de Groot N.N."/>
        </authorList>
    </citation>
    <scope>NUCLEOTIDE SEQUENCE [LARGE SCALE GENOMIC DNA]</scope>
    <source>
        <strain evidence="1 2">Calf135</strain>
    </source>
</reference>
<dbReference type="EMBL" id="FODF01000006">
    <property type="protein sequence ID" value="SEN58871.1"/>
    <property type="molecule type" value="Genomic_DNA"/>
</dbReference>
<evidence type="ECO:0008006" key="3">
    <source>
        <dbReference type="Google" id="ProtNLM"/>
    </source>
</evidence>
<dbReference type="InterPro" id="IPR036388">
    <property type="entry name" value="WH-like_DNA-bd_sf"/>
</dbReference>
<gene>
    <name evidence="1" type="ORF">SAMN05216454_10664</name>
</gene>
<proteinExistence type="predicted"/>
<sequence>MFPNSTDDLILEKLIVLYILNNLEEDVTDSQLTQIISKTDVMNYFTLMVILQKMIESKFIMCYTKNNRTLYAITQSGLEVLVYFQNRIPDFFIEKIDKYLKESSEEIYSSVIKKQSSYSLQGDSSYAVTLIIIEGRKNVMTINMSVDSEVEAKELCKKWNHSYRDKYTEILDILNV</sequence>
<dbReference type="STRING" id="215200.SAMN05216454_10664"/>
<evidence type="ECO:0000313" key="1">
    <source>
        <dbReference type="EMBL" id="SEN58871.1"/>
    </source>
</evidence>
<evidence type="ECO:0000313" key="2">
    <source>
        <dbReference type="Proteomes" id="UP000199512"/>
    </source>
</evidence>
<accession>A0A1H8HRX8</accession>
<protein>
    <recommendedName>
        <fullName evidence="3">DUF4364 domain-containing protein</fullName>
    </recommendedName>
</protein>
<dbReference type="Gene3D" id="1.10.10.10">
    <property type="entry name" value="Winged helix-like DNA-binding domain superfamily/Winged helix DNA-binding domain"/>
    <property type="match status" value="1"/>
</dbReference>
<dbReference type="OrthoDB" id="9783597at2"/>
<organism evidence="1 2">
    <name type="scientific">Peptostreptococcus russellii</name>
    <dbReference type="NCBI Taxonomy" id="215200"/>
    <lineage>
        <taxon>Bacteria</taxon>
        <taxon>Bacillati</taxon>
        <taxon>Bacillota</taxon>
        <taxon>Clostridia</taxon>
        <taxon>Peptostreptococcales</taxon>
        <taxon>Peptostreptococcaceae</taxon>
        <taxon>Peptostreptococcus</taxon>
    </lineage>
</organism>